<dbReference type="InterPro" id="IPR036503">
    <property type="entry name" value="Ald_Fedxn_OxRdtase_N_sf"/>
</dbReference>
<keyword evidence="5" id="KW-0408">Iron</keyword>
<comment type="caution">
    <text evidence="9">The sequence shown here is derived from an EMBL/GenBank/DDBJ whole genome shotgun (WGS) entry which is preliminary data.</text>
</comment>
<feature type="region of interest" description="Disordered" evidence="7">
    <location>
        <begin position="534"/>
        <end position="577"/>
    </location>
</feature>
<evidence type="ECO:0000313" key="9">
    <source>
        <dbReference type="EMBL" id="MBO8437068.1"/>
    </source>
</evidence>
<dbReference type="EMBL" id="JADIMT010000099">
    <property type="protein sequence ID" value="MBO8437068.1"/>
    <property type="molecule type" value="Genomic_DNA"/>
</dbReference>
<evidence type="ECO:0000256" key="6">
    <source>
        <dbReference type="ARBA" id="ARBA00023014"/>
    </source>
</evidence>
<evidence type="ECO:0000256" key="2">
    <source>
        <dbReference type="ARBA" id="ARBA00011032"/>
    </source>
</evidence>
<keyword evidence="6" id="KW-0411">Iron-sulfur</keyword>
<evidence type="ECO:0000313" key="10">
    <source>
        <dbReference type="Proteomes" id="UP000823615"/>
    </source>
</evidence>
<sequence>MAILLIHLDREESEIREEVPAYGLPLAISLYREFEKLSPIVFASPERRAVSFQGGAFFSAVFKSPITERMSASFSASPVGFSLLSLGYEALVITGRSRKMQLLSLSTEGAVSIPAEECRGLSSLETEMRMRRSLADVFLSIGRAGENGVLYAAVQSGGREAISMGLGCLFGWKNLKGIMLPGFSRKDSLSKGKVERKSQKRIEKSHIFRRFRKEGSCTIIDSALALGWLPVEYYSERFDPRAYFLDGKACADLYGIYPETCPECNFACGRRTKDNHMLPSFKECIMLGSNLGFYSIESVRAIADAVREEGLSAADTGALFAYLKTLSGDDYTLPVFRGKGAQEYVRVIHLIGENRGLGEKLQQGLKTFPEAIKMGNLPLLSDIRGDKAGAVLASLSLPYTPYAAWMLPHKPLSDKAGAIMALYEIAYNLVLASRGYSPICAMVQWWGRFPSFIFRFPFLLRVVALSFRAYGLRGIDILEEGMRLMDELSQPTEIHKHFILDPESAYGDGATVSPIRIREYYESEKRIARIVLKSRREKRHKPSSDSSAAVGPSEDLGLEGEPGLQNTTPPSDSSDGT</sequence>
<gene>
    <name evidence="9" type="ORF">IAA97_08835</name>
</gene>
<proteinExistence type="inferred from homology"/>
<keyword evidence="3" id="KW-0004">4Fe-4S</keyword>
<dbReference type="SUPFAM" id="SSF48310">
    <property type="entry name" value="Aldehyde ferredoxin oxidoreductase, C-terminal domains"/>
    <property type="match status" value="1"/>
</dbReference>
<name>A0A9D9E2A3_9SPIO</name>
<reference evidence="9" key="2">
    <citation type="journal article" date="2021" name="PeerJ">
        <title>Extensive microbial diversity within the chicken gut microbiome revealed by metagenomics and culture.</title>
        <authorList>
            <person name="Gilroy R."/>
            <person name="Ravi A."/>
            <person name="Getino M."/>
            <person name="Pursley I."/>
            <person name="Horton D.L."/>
            <person name="Alikhan N.F."/>
            <person name="Baker D."/>
            <person name="Gharbi K."/>
            <person name="Hall N."/>
            <person name="Watson M."/>
            <person name="Adriaenssens E.M."/>
            <person name="Foster-Nyarko E."/>
            <person name="Jarju S."/>
            <person name="Secka A."/>
            <person name="Antonio M."/>
            <person name="Oren A."/>
            <person name="Chaudhuri R.R."/>
            <person name="La Ragione R."/>
            <person name="Hildebrand F."/>
            <person name="Pallen M.J."/>
        </authorList>
    </citation>
    <scope>NUCLEOTIDE SEQUENCE</scope>
    <source>
        <strain evidence="9">7293</strain>
    </source>
</reference>
<dbReference type="InterPro" id="IPR001203">
    <property type="entry name" value="OxRdtase_Ald_Fedxn_C"/>
</dbReference>
<evidence type="ECO:0000256" key="4">
    <source>
        <dbReference type="ARBA" id="ARBA00022723"/>
    </source>
</evidence>
<dbReference type="GO" id="GO:0051539">
    <property type="term" value="F:4 iron, 4 sulfur cluster binding"/>
    <property type="evidence" value="ECO:0007669"/>
    <property type="project" value="UniProtKB-KW"/>
</dbReference>
<feature type="domain" description="Aldehyde ferredoxin oxidoreductase N-terminal" evidence="8">
    <location>
        <begin position="1"/>
        <end position="184"/>
    </location>
</feature>
<organism evidence="9 10">
    <name type="scientific">Candidatus Ornithospirochaeta stercoripullorum</name>
    <dbReference type="NCBI Taxonomy" id="2840899"/>
    <lineage>
        <taxon>Bacteria</taxon>
        <taxon>Pseudomonadati</taxon>
        <taxon>Spirochaetota</taxon>
        <taxon>Spirochaetia</taxon>
        <taxon>Spirochaetales</taxon>
        <taxon>Spirochaetaceae</taxon>
        <taxon>Spirochaetaceae incertae sedis</taxon>
        <taxon>Candidatus Ornithospirochaeta</taxon>
    </lineage>
</organism>
<dbReference type="GO" id="GO:0046872">
    <property type="term" value="F:metal ion binding"/>
    <property type="evidence" value="ECO:0007669"/>
    <property type="project" value="UniProtKB-KW"/>
</dbReference>
<evidence type="ECO:0000256" key="3">
    <source>
        <dbReference type="ARBA" id="ARBA00022485"/>
    </source>
</evidence>
<evidence type="ECO:0000256" key="7">
    <source>
        <dbReference type="SAM" id="MobiDB-lite"/>
    </source>
</evidence>
<keyword evidence="4" id="KW-0479">Metal-binding</keyword>
<feature type="compositionally biased region" description="Polar residues" evidence="7">
    <location>
        <begin position="564"/>
        <end position="577"/>
    </location>
</feature>
<dbReference type="InterPro" id="IPR036021">
    <property type="entry name" value="Tungsten_al_ferr_oxy-like_C"/>
</dbReference>
<dbReference type="Gene3D" id="3.60.9.10">
    <property type="entry name" value="Aldehyde ferredoxin oxidoreductase, N-terminal domain"/>
    <property type="match status" value="1"/>
</dbReference>
<dbReference type="Gene3D" id="1.10.569.10">
    <property type="entry name" value="Aldehyde Ferredoxin Oxidoreductase Protein, subunit A, domain 2"/>
    <property type="match status" value="1"/>
</dbReference>
<dbReference type="GO" id="GO:0016625">
    <property type="term" value="F:oxidoreductase activity, acting on the aldehyde or oxo group of donors, iron-sulfur protein as acceptor"/>
    <property type="evidence" value="ECO:0007669"/>
    <property type="project" value="InterPro"/>
</dbReference>
<protein>
    <recommendedName>
        <fullName evidence="8">Aldehyde ferredoxin oxidoreductase N-terminal domain-containing protein</fullName>
    </recommendedName>
</protein>
<dbReference type="InterPro" id="IPR013983">
    <property type="entry name" value="Ald_Fedxn_OxRdtase_N"/>
</dbReference>
<dbReference type="AlphaFoldDB" id="A0A9D9E2A3"/>
<comment type="cofactor">
    <cofactor evidence="1">
        <name>[4Fe-4S] cluster</name>
        <dbReference type="ChEBI" id="CHEBI:49883"/>
    </cofactor>
</comment>
<dbReference type="InterPro" id="IPR013984">
    <property type="entry name" value="Ald_Fedxn_OxRdtase_dom2"/>
</dbReference>
<dbReference type="SMART" id="SM00790">
    <property type="entry name" value="AFOR_N"/>
    <property type="match status" value="1"/>
</dbReference>
<dbReference type="InterPro" id="IPR051919">
    <property type="entry name" value="W-dependent_AOR"/>
</dbReference>
<dbReference type="Pfam" id="PF02730">
    <property type="entry name" value="AFOR_N"/>
    <property type="match status" value="1"/>
</dbReference>
<dbReference type="GO" id="GO:0009055">
    <property type="term" value="F:electron transfer activity"/>
    <property type="evidence" value="ECO:0007669"/>
    <property type="project" value="InterPro"/>
</dbReference>
<dbReference type="SUPFAM" id="SSF56228">
    <property type="entry name" value="Aldehyde ferredoxin oxidoreductase, N-terminal domain"/>
    <property type="match status" value="1"/>
</dbReference>
<evidence type="ECO:0000256" key="5">
    <source>
        <dbReference type="ARBA" id="ARBA00023004"/>
    </source>
</evidence>
<comment type="similarity">
    <text evidence="2">Belongs to the AOR/FOR family.</text>
</comment>
<evidence type="ECO:0000259" key="8">
    <source>
        <dbReference type="SMART" id="SM00790"/>
    </source>
</evidence>
<accession>A0A9D9E2A3</accession>
<dbReference type="Proteomes" id="UP000823615">
    <property type="component" value="Unassembled WGS sequence"/>
</dbReference>
<dbReference type="PANTHER" id="PTHR30038">
    <property type="entry name" value="ALDEHYDE FERREDOXIN OXIDOREDUCTASE"/>
    <property type="match status" value="1"/>
</dbReference>
<dbReference type="PANTHER" id="PTHR30038:SF0">
    <property type="entry name" value="TUNGSTEN-CONTAINING ALDEHYDE FERREDOXIN OXIDOREDUCTASE"/>
    <property type="match status" value="1"/>
</dbReference>
<reference evidence="9" key="1">
    <citation type="submission" date="2020-10" db="EMBL/GenBank/DDBJ databases">
        <authorList>
            <person name="Gilroy R."/>
        </authorList>
    </citation>
    <scope>NUCLEOTIDE SEQUENCE</scope>
    <source>
        <strain evidence="9">7293</strain>
    </source>
</reference>
<dbReference type="Pfam" id="PF01314">
    <property type="entry name" value="AFOR_C"/>
    <property type="match status" value="1"/>
</dbReference>
<evidence type="ECO:0000256" key="1">
    <source>
        <dbReference type="ARBA" id="ARBA00001966"/>
    </source>
</evidence>